<gene>
    <name evidence="1" type="ORF">S03H2_44341</name>
</gene>
<proteinExistence type="predicted"/>
<sequence length="46" mass="5481">MTVKEEKRYFKIQGRKHRLTLTELRSRLDGTPTKHVLAIWDDGEKV</sequence>
<dbReference type="AlphaFoldDB" id="X1K1R1"/>
<accession>X1K1R1</accession>
<reference evidence="1" key="1">
    <citation type="journal article" date="2014" name="Front. Microbiol.">
        <title>High frequency of phylogenetically diverse reductive dehalogenase-homologous genes in deep subseafloor sedimentary metagenomes.</title>
        <authorList>
            <person name="Kawai M."/>
            <person name="Futagami T."/>
            <person name="Toyoda A."/>
            <person name="Takaki Y."/>
            <person name="Nishi S."/>
            <person name="Hori S."/>
            <person name="Arai W."/>
            <person name="Tsubouchi T."/>
            <person name="Morono Y."/>
            <person name="Uchiyama I."/>
            <person name="Ito T."/>
            <person name="Fujiyama A."/>
            <person name="Inagaki F."/>
            <person name="Takami H."/>
        </authorList>
    </citation>
    <scope>NUCLEOTIDE SEQUENCE</scope>
    <source>
        <strain evidence="1">Expedition CK06-06</strain>
    </source>
</reference>
<protein>
    <submittedName>
        <fullName evidence="1">Uncharacterized protein</fullName>
    </submittedName>
</protein>
<evidence type="ECO:0000313" key="1">
    <source>
        <dbReference type="EMBL" id="GAH76008.1"/>
    </source>
</evidence>
<name>X1K1R1_9ZZZZ</name>
<organism evidence="1">
    <name type="scientific">marine sediment metagenome</name>
    <dbReference type="NCBI Taxonomy" id="412755"/>
    <lineage>
        <taxon>unclassified sequences</taxon>
        <taxon>metagenomes</taxon>
        <taxon>ecological metagenomes</taxon>
    </lineage>
</organism>
<comment type="caution">
    <text evidence="1">The sequence shown here is derived from an EMBL/GenBank/DDBJ whole genome shotgun (WGS) entry which is preliminary data.</text>
</comment>
<dbReference type="EMBL" id="BARU01027719">
    <property type="protein sequence ID" value="GAH76008.1"/>
    <property type="molecule type" value="Genomic_DNA"/>
</dbReference>